<evidence type="ECO:0000313" key="1">
    <source>
        <dbReference type="EMBL" id="GHI89376.1"/>
    </source>
</evidence>
<organism evidence="1 2">
    <name type="scientific">Streptomyces xanthophaeus</name>
    <dbReference type="NCBI Taxonomy" id="67385"/>
    <lineage>
        <taxon>Bacteria</taxon>
        <taxon>Bacillati</taxon>
        <taxon>Actinomycetota</taxon>
        <taxon>Actinomycetes</taxon>
        <taxon>Kitasatosporales</taxon>
        <taxon>Streptomycetaceae</taxon>
        <taxon>Streptomyces</taxon>
    </lineage>
</organism>
<name>A0A919LFU1_9ACTN</name>
<comment type="caution">
    <text evidence="1">The sequence shown here is derived from an EMBL/GenBank/DDBJ whole genome shotgun (WGS) entry which is preliminary data.</text>
</comment>
<sequence length="126" mass="13750">MTRNRNWPDVAGGIPLPPLPPGAVWHATGSNVFPHAARAEGRWWVLRLNGFPDHPLHTFFVDGRRVADIEDLPADWHRPGTPPRPVLSAAERAEVLRLMAGLGPYGSEAGTPCTGYYCTCEALADD</sequence>
<protein>
    <submittedName>
        <fullName evidence="1">Uncharacterized protein</fullName>
    </submittedName>
</protein>
<evidence type="ECO:0000313" key="2">
    <source>
        <dbReference type="Proteomes" id="UP000600026"/>
    </source>
</evidence>
<dbReference type="Proteomes" id="UP000600026">
    <property type="component" value="Unassembled WGS sequence"/>
</dbReference>
<gene>
    <name evidence="1" type="ORF">Sxan_67400</name>
</gene>
<reference evidence="1" key="1">
    <citation type="submission" date="2020-09" db="EMBL/GenBank/DDBJ databases">
        <title>Whole genome shotgun sequence of Streptomyces xanthophaeus NBRC 12829.</title>
        <authorList>
            <person name="Komaki H."/>
            <person name="Tamura T."/>
        </authorList>
    </citation>
    <scope>NUCLEOTIDE SEQUENCE</scope>
    <source>
        <strain evidence="1">NBRC 12829</strain>
    </source>
</reference>
<dbReference type="AlphaFoldDB" id="A0A919LFU1"/>
<accession>A0A919LFU1</accession>
<proteinExistence type="predicted"/>
<keyword evidence="2" id="KW-1185">Reference proteome</keyword>
<dbReference type="EMBL" id="BNEE01000006">
    <property type="protein sequence ID" value="GHI89376.1"/>
    <property type="molecule type" value="Genomic_DNA"/>
</dbReference>
<dbReference type="RefSeq" id="WP_199921126.1">
    <property type="nucleotide sequence ID" value="NZ_BNEE01000006.1"/>
</dbReference>